<feature type="region of interest" description="Disordered" evidence="1">
    <location>
        <begin position="266"/>
        <end position="326"/>
    </location>
</feature>
<name>A0A7S4APS7_9STRA</name>
<feature type="region of interest" description="Disordered" evidence="1">
    <location>
        <begin position="624"/>
        <end position="645"/>
    </location>
</feature>
<protein>
    <submittedName>
        <fullName evidence="2">Uncharacterized protein</fullName>
    </submittedName>
</protein>
<feature type="compositionally biased region" description="Basic and acidic residues" evidence="1">
    <location>
        <begin position="196"/>
        <end position="212"/>
    </location>
</feature>
<evidence type="ECO:0000313" key="2">
    <source>
        <dbReference type="EMBL" id="CAE0722856.1"/>
    </source>
</evidence>
<organism evidence="2">
    <name type="scientific">Pseudo-nitzschia australis</name>
    <dbReference type="NCBI Taxonomy" id="44445"/>
    <lineage>
        <taxon>Eukaryota</taxon>
        <taxon>Sar</taxon>
        <taxon>Stramenopiles</taxon>
        <taxon>Ochrophyta</taxon>
        <taxon>Bacillariophyta</taxon>
        <taxon>Bacillariophyceae</taxon>
        <taxon>Bacillariophycidae</taxon>
        <taxon>Bacillariales</taxon>
        <taxon>Bacillariaceae</taxon>
        <taxon>Pseudo-nitzschia</taxon>
    </lineage>
</organism>
<feature type="compositionally biased region" description="Polar residues" evidence="1">
    <location>
        <begin position="52"/>
        <end position="66"/>
    </location>
</feature>
<feature type="region of interest" description="Disordered" evidence="1">
    <location>
        <begin position="130"/>
        <end position="246"/>
    </location>
</feature>
<feature type="compositionally biased region" description="Basic residues" evidence="1">
    <location>
        <begin position="500"/>
        <end position="510"/>
    </location>
</feature>
<dbReference type="AlphaFoldDB" id="A0A7S4APS7"/>
<feature type="compositionally biased region" description="Low complexity" evidence="1">
    <location>
        <begin position="284"/>
        <end position="307"/>
    </location>
</feature>
<sequence>MDSTSQIPMGVPNPLRKKGDDNVSLSLSSSFPSQGNDGAVGASNADAKISSVLGNGNKNGTNSANTTDDHAAAEEDRELEGPSKKRQRRQLRRISHPTDTTTTTTTTPAVTEKTMVASSLKNAMEELDRIWDVDESSSDDNYDYDDDDENTVDDENNSNSNSNSNKIEGNSTSIHPSNLYQSKSTRPQNRRLRTRPNHDHDHNESLEHDHRCSRMNQMKEPPPYSASTAPNCGTINRKNNEHYPKMKLSRNIFPKPLSTLSHFYETHSQQKQQLSQNLERVLKPSPSHSLSLPSSSSSILPSLSSPPKQRKDSSTPRAIDVSPEANRTISPISFSSSMFRKKKLTAHHYPSMDSIEKQICETLQDPLSVDASLPSISARDTTPNGTKGNQVEASSSIQANPLGPKKLLRVDSLYHSSLQQQQHQQQQQPTRPQEYQHPSHTIPHQHQMQQHAFPCPLPVGNGITNGTATRIHYKANASEKIPIAAQQQEYELKASPPSLSKRKPKPQHQHQQKDGIVNTNSSNVRRYRKNPHASINDKIPKPSRSALRPLSKSKKAVKVEVYPDVFQVLRDSKEFVLAKERNFVVSCICIVCKAKSLCVADAAYTICPACYAVHPLKTSPPTAVTTTSNISREQSIKKSHHDDTTISDDSRWGVSIGSLVYKGRR</sequence>
<feature type="compositionally biased region" description="Basic and acidic residues" evidence="1">
    <location>
        <begin position="67"/>
        <end position="83"/>
    </location>
</feature>
<proteinExistence type="predicted"/>
<feature type="region of interest" description="Disordered" evidence="1">
    <location>
        <begin position="416"/>
        <end position="453"/>
    </location>
</feature>
<feature type="compositionally biased region" description="Polar residues" evidence="1">
    <location>
        <begin position="374"/>
        <end position="399"/>
    </location>
</feature>
<feature type="compositionally biased region" description="Polar residues" evidence="1">
    <location>
        <begin position="624"/>
        <end position="633"/>
    </location>
</feature>
<feature type="compositionally biased region" description="Acidic residues" evidence="1">
    <location>
        <begin position="133"/>
        <end position="156"/>
    </location>
</feature>
<feature type="compositionally biased region" description="Polar residues" evidence="1">
    <location>
        <begin position="225"/>
        <end position="237"/>
    </location>
</feature>
<feature type="compositionally biased region" description="Low complexity" evidence="1">
    <location>
        <begin position="419"/>
        <end position="428"/>
    </location>
</feature>
<feature type="region of interest" description="Disordered" evidence="1">
    <location>
        <begin position="1"/>
        <end position="112"/>
    </location>
</feature>
<feature type="compositionally biased region" description="Polar residues" evidence="1">
    <location>
        <begin position="429"/>
        <end position="450"/>
    </location>
</feature>
<accession>A0A7S4APS7</accession>
<feature type="compositionally biased region" description="Low complexity" evidence="1">
    <location>
        <begin position="98"/>
        <end position="112"/>
    </location>
</feature>
<feature type="compositionally biased region" description="Polar residues" evidence="1">
    <location>
        <begin position="266"/>
        <end position="278"/>
    </location>
</feature>
<dbReference type="EMBL" id="HBIX01022307">
    <property type="protein sequence ID" value="CAE0722856.1"/>
    <property type="molecule type" value="Transcribed_RNA"/>
</dbReference>
<reference evidence="2" key="1">
    <citation type="submission" date="2021-01" db="EMBL/GenBank/DDBJ databases">
        <authorList>
            <person name="Corre E."/>
            <person name="Pelletier E."/>
            <person name="Niang G."/>
            <person name="Scheremetjew M."/>
            <person name="Finn R."/>
            <person name="Kale V."/>
            <person name="Holt S."/>
            <person name="Cochrane G."/>
            <person name="Meng A."/>
            <person name="Brown T."/>
            <person name="Cohen L."/>
        </authorList>
    </citation>
    <scope>NUCLEOTIDE SEQUENCE</scope>
    <source>
        <strain evidence="2">10249 10 AB</strain>
    </source>
</reference>
<feature type="compositionally biased region" description="Basic residues" evidence="1">
    <location>
        <begin position="84"/>
        <end position="95"/>
    </location>
</feature>
<gene>
    <name evidence="2" type="ORF">PAUS00366_LOCUS15612</name>
</gene>
<feature type="region of interest" description="Disordered" evidence="1">
    <location>
        <begin position="374"/>
        <end position="403"/>
    </location>
</feature>
<feature type="compositionally biased region" description="Polar residues" evidence="1">
    <location>
        <begin position="166"/>
        <end position="187"/>
    </location>
</feature>
<feature type="region of interest" description="Disordered" evidence="1">
    <location>
        <begin position="495"/>
        <end position="524"/>
    </location>
</feature>
<evidence type="ECO:0000256" key="1">
    <source>
        <dbReference type="SAM" id="MobiDB-lite"/>
    </source>
</evidence>
<feature type="compositionally biased region" description="Basic and acidic residues" evidence="1">
    <location>
        <begin position="634"/>
        <end position="645"/>
    </location>
</feature>